<name>A0AAE0N1H3_9PEZI</name>
<dbReference type="AlphaFoldDB" id="A0AAE0N1H3"/>
<gene>
    <name evidence="2" type="ORF">B0T24DRAFT_582101</name>
</gene>
<feature type="chain" id="PRO_5042159219" evidence="1">
    <location>
        <begin position="23"/>
        <end position="374"/>
    </location>
</feature>
<organism evidence="2 3">
    <name type="scientific">Lasiosphaeria ovina</name>
    <dbReference type="NCBI Taxonomy" id="92902"/>
    <lineage>
        <taxon>Eukaryota</taxon>
        <taxon>Fungi</taxon>
        <taxon>Dikarya</taxon>
        <taxon>Ascomycota</taxon>
        <taxon>Pezizomycotina</taxon>
        <taxon>Sordariomycetes</taxon>
        <taxon>Sordariomycetidae</taxon>
        <taxon>Sordariales</taxon>
        <taxon>Lasiosphaeriaceae</taxon>
        <taxon>Lasiosphaeria</taxon>
    </lineage>
</organism>
<protein>
    <submittedName>
        <fullName evidence="2">Sexual development protein</fullName>
    </submittedName>
</protein>
<keyword evidence="3" id="KW-1185">Reference proteome</keyword>
<accession>A0AAE0N1H3</accession>
<keyword evidence="1" id="KW-0732">Signal</keyword>
<evidence type="ECO:0000256" key="1">
    <source>
        <dbReference type="SAM" id="SignalP"/>
    </source>
</evidence>
<evidence type="ECO:0000313" key="2">
    <source>
        <dbReference type="EMBL" id="KAK3367421.1"/>
    </source>
</evidence>
<reference evidence="2" key="2">
    <citation type="submission" date="2023-06" db="EMBL/GenBank/DDBJ databases">
        <authorList>
            <consortium name="Lawrence Berkeley National Laboratory"/>
            <person name="Haridas S."/>
            <person name="Hensen N."/>
            <person name="Bonometti L."/>
            <person name="Westerberg I."/>
            <person name="Brannstrom I.O."/>
            <person name="Guillou S."/>
            <person name="Cros-Aarteil S."/>
            <person name="Calhoun S."/>
            <person name="Kuo A."/>
            <person name="Mondo S."/>
            <person name="Pangilinan J."/>
            <person name="Riley R."/>
            <person name="Labutti K."/>
            <person name="Andreopoulos B."/>
            <person name="Lipzen A."/>
            <person name="Chen C."/>
            <person name="Yanf M."/>
            <person name="Daum C."/>
            <person name="Ng V."/>
            <person name="Clum A."/>
            <person name="Steindorff A."/>
            <person name="Ohm R."/>
            <person name="Martin F."/>
            <person name="Silar P."/>
            <person name="Natvig D."/>
            <person name="Lalanne C."/>
            <person name="Gautier V."/>
            <person name="Ament-Velasquez S.L."/>
            <person name="Kruys A."/>
            <person name="Hutchinson M.I."/>
            <person name="Powell A.J."/>
            <person name="Barry K."/>
            <person name="Miller A.N."/>
            <person name="Grigoriev I.V."/>
            <person name="Debuchy R."/>
            <person name="Gladieux P."/>
            <person name="Thoren M.H."/>
            <person name="Johannesson H."/>
        </authorList>
    </citation>
    <scope>NUCLEOTIDE SEQUENCE</scope>
    <source>
        <strain evidence="2">CBS 958.72</strain>
    </source>
</reference>
<feature type="signal peptide" evidence="1">
    <location>
        <begin position="1"/>
        <end position="22"/>
    </location>
</feature>
<reference evidence="2" key="1">
    <citation type="journal article" date="2023" name="Mol. Phylogenet. Evol.">
        <title>Genome-scale phylogeny and comparative genomics of the fungal order Sordariales.</title>
        <authorList>
            <person name="Hensen N."/>
            <person name="Bonometti L."/>
            <person name="Westerberg I."/>
            <person name="Brannstrom I.O."/>
            <person name="Guillou S."/>
            <person name="Cros-Aarteil S."/>
            <person name="Calhoun S."/>
            <person name="Haridas S."/>
            <person name="Kuo A."/>
            <person name="Mondo S."/>
            <person name="Pangilinan J."/>
            <person name="Riley R."/>
            <person name="LaButti K."/>
            <person name="Andreopoulos B."/>
            <person name="Lipzen A."/>
            <person name="Chen C."/>
            <person name="Yan M."/>
            <person name="Daum C."/>
            <person name="Ng V."/>
            <person name="Clum A."/>
            <person name="Steindorff A."/>
            <person name="Ohm R.A."/>
            <person name="Martin F."/>
            <person name="Silar P."/>
            <person name="Natvig D.O."/>
            <person name="Lalanne C."/>
            <person name="Gautier V."/>
            <person name="Ament-Velasquez S.L."/>
            <person name="Kruys A."/>
            <person name="Hutchinson M.I."/>
            <person name="Powell A.J."/>
            <person name="Barry K."/>
            <person name="Miller A.N."/>
            <person name="Grigoriev I.V."/>
            <person name="Debuchy R."/>
            <person name="Gladieux P."/>
            <person name="Hiltunen Thoren M."/>
            <person name="Johannesson H."/>
        </authorList>
    </citation>
    <scope>NUCLEOTIDE SEQUENCE</scope>
    <source>
        <strain evidence="2">CBS 958.72</strain>
    </source>
</reference>
<evidence type="ECO:0000313" key="3">
    <source>
        <dbReference type="Proteomes" id="UP001287356"/>
    </source>
</evidence>
<comment type="caution">
    <text evidence="2">The sequence shown here is derived from an EMBL/GenBank/DDBJ whole genome shotgun (WGS) entry which is preliminary data.</text>
</comment>
<dbReference type="Proteomes" id="UP001287356">
    <property type="component" value="Unassembled WGS sequence"/>
</dbReference>
<proteinExistence type="predicted"/>
<sequence>MHFLAAAVAATASLGGLGFVAAAPFSVPSANGFPNPNPDQLKAIQSRADGTLSNAPPPAKISDKSIPIFQLVKINEDFESAYFYSVIQNITNKVPGFEVASKVKEDELLDILSTILAQEELHSINAANTLKKFNAFVPGPCKYQFPTTNLRDAIRLADTFTDLVLGTLQDASQGLAINGDNGAVRGVASTIGQEGQQSGFYRSLLSKKPSEKPFLTTSVGPFALSALQQFIVPGSCPFQMSQIGLPIFPVLNVLSGDGGRTVEPKDQTLSFSADLSGSSVLSKIINGNGADLTVVYFSGQLVPIKTPLTNVRWSGNVITFDANFPFTENVMSGLTVASLAIDGLFVVPGDVVGQTLAAPGLIQADDFVKSWDGL</sequence>
<dbReference type="EMBL" id="JAULSN010000007">
    <property type="protein sequence ID" value="KAK3367421.1"/>
    <property type="molecule type" value="Genomic_DNA"/>
</dbReference>